<evidence type="ECO:0000259" key="13">
    <source>
        <dbReference type="Pfam" id="PF07992"/>
    </source>
</evidence>
<dbReference type="Gene3D" id="3.50.50.60">
    <property type="entry name" value="FAD/NAD(P)-binding domain"/>
    <property type="match status" value="2"/>
</dbReference>
<name>A0AAD9P557_RIDPI</name>
<dbReference type="GO" id="GO:0006749">
    <property type="term" value="P:glutathione metabolic process"/>
    <property type="evidence" value="ECO:0007669"/>
    <property type="project" value="TreeGrafter"/>
</dbReference>
<dbReference type="GO" id="GO:0004362">
    <property type="term" value="F:glutathione-disulfide reductase (NADPH) activity"/>
    <property type="evidence" value="ECO:0007669"/>
    <property type="project" value="TreeGrafter"/>
</dbReference>
<dbReference type="InterPro" id="IPR002109">
    <property type="entry name" value="Glutaredoxin"/>
</dbReference>
<feature type="domain" description="Glutaredoxin" evidence="11">
    <location>
        <begin position="5"/>
        <end position="53"/>
    </location>
</feature>
<sequence length="565" mass="61551">MFWLQVKNLFGQLGVEFTVVELNQIENGPALQDALEVISKQRTVPNVFINKTHLGGCDATERAHRENRLAAMLRAGEEEVTAGHPELESYDYDLVVIGGGSGGLAASKEAADLGAKVAVLDFVKPSEKGTTWGHNIEDANKFGWDVNAESAKHQWDAMRDAIQDHIGGLNWGYRVSLRTKEVTYINSMGEFVGPHKLKCTNRKGKSEEITAKFFIVATGCRPKYPNMPGVKEFGITSDDLFSLPYCPGKTLVIGASYVSLECAGFLAALGLDVTVMVRSILLRGFDQQMAEMIGDHMTKHNIKFIRPCVPTKVEKIKDGEPGTLRVTATMQKDGSEIVGEYNTVMFAVGREPCTKSLGLDMVGVKVNTRNGFILVNEEEQTACPYVYAIGDVIDGKPELTPVAIQAGRLLAKRVFGASKVKWACCDAESVVQMDYTNVATTVFTPLEYGAIGLSEEDAVKEYGVSSIEVYHTYFDPLEWTVPHRDENTCYAKLICLAAQKLRVVGLHVLSPNAGEITQGFALGMKLGATKADFDNLVGIHPTCAEIFTGLTKTKRSGVEVAASAC</sequence>
<comment type="similarity">
    <text evidence="2">Belongs to the class-I pyridine nucleotide-disulfide oxidoreductase family.</text>
</comment>
<reference evidence="14" key="1">
    <citation type="journal article" date="2023" name="Mol. Biol. Evol.">
        <title>Third-Generation Sequencing Reveals the Adaptive Role of the Epigenome in Three Deep-Sea Polychaetes.</title>
        <authorList>
            <person name="Perez M."/>
            <person name="Aroh O."/>
            <person name="Sun Y."/>
            <person name="Lan Y."/>
            <person name="Juniper S.K."/>
            <person name="Young C.R."/>
            <person name="Angers B."/>
            <person name="Qian P.Y."/>
        </authorList>
    </citation>
    <scope>NUCLEOTIDE SEQUENCE</scope>
    <source>
        <strain evidence="14">R07B-5</strain>
    </source>
</reference>
<dbReference type="GO" id="GO:0034599">
    <property type="term" value="P:cellular response to oxidative stress"/>
    <property type="evidence" value="ECO:0007669"/>
    <property type="project" value="TreeGrafter"/>
</dbReference>
<accession>A0AAD9P557</accession>
<keyword evidence="6" id="KW-0521">NADP</keyword>
<dbReference type="EC" id="1.8.1.9" evidence="3"/>
<dbReference type="AlphaFoldDB" id="A0AAD9P557"/>
<evidence type="ECO:0000256" key="1">
    <source>
        <dbReference type="ARBA" id="ARBA00001974"/>
    </source>
</evidence>
<keyword evidence="4" id="KW-0285">Flavoprotein</keyword>
<dbReference type="PANTHER" id="PTHR42737">
    <property type="entry name" value="GLUTATHIONE REDUCTASE"/>
    <property type="match status" value="1"/>
</dbReference>
<dbReference type="FunFam" id="3.30.390.30:FF:000004">
    <property type="entry name" value="Thioredoxin reductase 1, cytoplasmic"/>
    <property type="match status" value="1"/>
</dbReference>
<keyword evidence="15" id="KW-1185">Reference proteome</keyword>
<dbReference type="InterPro" id="IPR006338">
    <property type="entry name" value="Thioredoxin/glutathione_Rdtase"/>
</dbReference>
<evidence type="ECO:0000256" key="6">
    <source>
        <dbReference type="ARBA" id="ARBA00022857"/>
    </source>
</evidence>
<evidence type="ECO:0000256" key="9">
    <source>
        <dbReference type="ARBA" id="ARBA00023157"/>
    </source>
</evidence>
<keyword evidence="5" id="KW-0274">FAD</keyword>
<keyword evidence="10" id="KW-0676">Redox-active center</keyword>
<protein>
    <recommendedName>
        <fullName evidence="3">thioredoxin-disulfide reductase (NADPH)</fullName>
        <ecNumber evidence="3">1.8.1.9</ecNumber>
    </recommendedName>
</protein>
<evidence type="ECO:0000259" key="12">
    <source>
        <dbReference type="Pfam" id="PF02852"/>
    </source>
</evidence>
<dbReference type="Pfam" id="PF02852">
    <property type="entry name" value="Pyr_redox_dim"/>
    <property type="match status" value="1"/>
</dbReference>
<dbReference type="Gene3D" id="3.30.390.30">
    <property type="match status" value="1"/>
</dbReference>
<dbReference type="FunFam" id="3.50.50.60:FF:000012">
    <property type="entry name" value="Thioredoxin reductase 1, cytoplasmic"/>
    <property type="match status" value="1"/>
</dbReference>
<dbReference type="PRINTS" id="PR00368">
    <property type="entry name" value="FADPNR"/>
</dbReference>
<feature type="domain" description="Pyridine nucleotide-disulphide oxidoreductase dimerisation" evidence="12">
    <location>
        <begin position="438"/>
        <end position="548"/>
    </location>
</feature>
<dbReference type="SUPFAM" id="SSF55424">
    <property type="entry name" value="FAD/NAD-linked reductases, dimerisation (C-terminal) domain"/>
    <property type="match status" value="1"/>
</dbReference>
<dbReference type="InterPro" id="IPR036249">
    <property type="entry name" value="Thioredoxin-like_sf"/>
</dbReference>
<dbReference type="Pfam" id="PF07992">
    <property type="entry name" value="Pyr_redox_2"/>
    <property type="match status" value="1"/>
</dbReference>
<dbReference type="EMBL" id="JAODUO010000135">
    <property type="protein sequence ID" value="KAK2188348.1"/>
    <property type="molecule type" value="Genomic_DNA"/>
</dbReference>
<evidence type="ECO:0000256" key="10">
    <source>
        <dbReference type="ARBA" id="ARBA00023284"/>
    </source>
</evidence>
<comment type="caution">
    <text evidence="14">The sequence shown here is derived from an EMBL/GenBank/DDBJ whole genome shotgun (WGS) entry which is preliminary data.</text>
</comment>
<evidence type="ECO:0000256" key="2">
    <source>
        <dbReference type="ARBA" id="ARBA00007532"/>
    </source>
</evidence>
<proteinExistence type="inferred from homology"/>
<dbReference type="InterPro" id="IPR004099">
    <property type="entry name" value="Pyr_nucl-diS_OxRdtase_dimer"/>
</dbReference>
<dbReference type="GO" id="GO:0050660">
    <property type="term" value="F:flavin adenine dinucleotide binding"/>
    <property type="evidence" value="ECO:0007669"/>
    <property type="project" value="InterPro"/>
</dbReference>
<dbReference type="PANTHER" id="PTHR42737:SF8">
    <property type="entry name" value="THIOREDOXIN-DISULFIDE REDUCTASE"/>
    <property type="match status" value="1"/>
</dbReference>
<evidence type="ECO:0000256" key="4">
    <source>
        <dbReference type="ARBA" id="ARBA00022630"/>
    </source>
</evidence>
<dbReference type="GO" id="GO:0045454">
    <property type="term" value="P:cell redox homeostasis"/>
    <property type="evidence" value="ECO:0007669"/>
    <property type="project" value="InterPro"/>
</dbReference>
<evidence type="ECO:0000259" key="11">
    <source>
        <dbReference type="Pfam" id="PF00462"/>
    </source>
</evidence>
<evidence type="ECO:0000313" key="15">
    <source>
        <dbReference type="Proteomes" id="UP001209878"/>
    </source>
</evidence>
<dbReference type="Pfam" id="PF00462">
    <property type="entry name" value="Glutaredoxin"/>
    <property type="match status" value="1"/>
</dbReference>
<dbReference type="PRINTS" id="PR00411">
    <property type="entry name" value="PNDRDTASEI"/>
</dbReference>
<evidence type="ECO:0000256" key="5">
    <source>
        <dbReference type="ARBA" id="ARBA00022827"/>
    </source>
</evidence>
<dbReference type="InterPro" id="IPR016156">
    <property type="entry name" value="FAD/NAD-linked_Rdtase_dimer_sf"/>
</dbReference>
<keyword evidence="9" id="KW-1015">Disulfide bond</keyword>
<organism evidence="14 15">
    <name type="scientific">Ridgeia piscesae</name>
    <name type="common">Tubeworm</name>
    <dbReference type="NCBI Taxonomy" id="27915"/>
    <lineage>
        <taxon>Eukaryota</taxon>
        <taxon>Metazoa</taxon>
        <taxon>Spiralia</taxon>
        <taxon>Lophotrochozoa</taxon>
        <taxon>Annelida</taxon>
        <taxon>Polychaeta</taxon>
        <taxon>Sedentaria</taxon>
        <taxon>Canalipalpata</taxon>
        <taxon>Sabellida</taxon>
        <taxon>Siboglinidae</taxon>
        <taxon>Ridgeia</taxon>
    </lineage>
</organism>
<keyword evidence="7" id="KW-0712">Selenocysteine</keyword>
<dbReference type="SUPFAM" id="SSF52833">
    <property type="entry name" value="Thioredoxin-like"/>
    <property type="match status" value="1"/>
</dbReference>
<keyword evidence="8" id="KW-0560">Oxidoreductase</keyword>
<evidence type="ECO:0000256" key="3">
    <source>
        <dbReference type="ARBA" id="ARBA00012610"/>
    </source>
</evidence>
<gene>
    <name evidence="14" type="ORF">NP493_135g04020</name>
</gene>
<evidence type="ECO:0000313" key="14">
    <source>
        <dbReference type="EMBL" id="KAK2188348.1"/>
    </source>
</evidence>
<dbReference type="SUPFAM" id="SSF51905">
    <property type="entry name" value="FAD/NAD(P)-binding domain"/>
    <property type="match status" value="1"/>
</dbReference>
<evidence type="ECO:0000256" key="8">
    <source>
        <dbReference type="ARBA" id="ARBA00023002"/>
    </source>
</evidence>
<dbReference type="InterPro" id="IPR023753">
    <property type="entry name" value="FAD/NAD-binding_dom"/>
</dbReference>
<dbReference type="NCBIfam" id="TIGR01438">
    <property type="entry name" value="TGR"/>
    <property type="match status" value="1"/>
</dbReference>
<dbReference type="InterPro" id="IPR036188">
    <property type="entry name" value="FAD/NAD-bd_sf"/>
</dbReference>
<dbReference type="PROSITE" id="PS51354">
    <property type="entry name" value="GLUTAREDOXIN_2"/>
    <property type="match status" value="1"/>
</dbReference>
<dbReference type="GO" id="GO:0005739">
    <property type="term" value="C:mitochondrion"/>
    <property type="evidence" value="ECO:0007669"/>
    <property type="project" value="TreeGrafter"/>
</dbReference>
<dbReference type="GO" id="GO:0005829">
    <property type="term" value="C:cytosol"/>
    <property type="evidence" value="ECO:0007669"/>
    <property type="project" value="TreeGrafter"/>
</dbReference>
<dbReference type="GO" id="GO:0004791">
    <property type="term" value="F:thioredoxin-disulfide reductase (NADPH) activity"/>
    <property type="evidence" value="ECO:0007669"/>
    <property type="project" value="UniProtKB-EC"/>
</dbReference>
<dbReference type="InterPro" id="IPR046952">
    <property type="entry name" value="GSHR/TRXR-like"/>
</dbReference>
<feature type="domain" description="FAD/NAD(P)-binding" evidence="13">
    <location>
        <begin position="92"/>
        <end position="407"/>
    </location>
</feature>
<dbReference type="CDD" id="cd03419">
    <property type="entry name" value="GRX_GRXh_1_2_like"/>
    <property type="match status" value="1"/>
</dbReference>
<comment type="cofactor">
    <cofactor evidence="1">
        <name>FAD</name>
        <dbReference type="ChEBI" id="CHEBI:57692"/>
    </cofactor>
</comment>
<dbReference type="Gene3D" id="3.40.30.10">
    <property type="entry name" value="Glutaredoxin"/>
    <property type="match status" value="1"/>
</dbReference>
<evidence type="ECO:0000256" key="7">
    <source>
        <dbReference type="ARBA" id="ARBA00022933"/>
    </source>
</evidence>
<dbReference type="Proteomes" id="UP001209878">
    <property type="component" value="Unassembled WGS sequence"/>
</dbReference>